<dbReference type="GeneID" id="63831163"/>
<dbReference type="EMBL" id="KV427607">
    <property type="protein sequence ID" value="KZT11396.1"/>
    <property type="molecule type" value="Genomic_DNA"/>
</dbReference>
<dbReference type="STRING" id="1314785.A0A165H8N5"/>
<evidence type="ECO:0000259" key="2">
    <source>
        <dbReference type="PROSITE" id="PS50908"/>
    </source>
</evidence>
<dbReference type="AlphaFoldDB" id="A0A165H8N5"/>
<dbReference type="InterPro" id="IPR040213">
    <property type="entry name" value="GIR2-like"/>
</dbReference>
<sequence>MSDEVLAEEFEVLESIYPTELTKLSERSVRIDIEPEEPNESEDELKLALEVQYTEGYPDVLPELSLEAVEGSIEDGEVDDLLDDLRRVGEENLGMAMTFALVTHLRDELSALIKLRAEHRKQDETEKERQAIEAEEVRTRGTPITVESFKAWKAEFDKELAIKKAREEEEKLKGMAPKEREEYKRLATRLTGRQLFERDRNLAISDENLDEEGVVSVDISQYDRTTVQEEEEESQVPFSDSD</sequence>
<name>A0A165H8N5_9APHY</name>
<dbReference type="RefSeq" id="XP_040769136.1">
    <property type="nucleotide sequence ID" value="XM_040914135.1"/>
</dbReference>
<dbReference type="CDD" id="cd23823">
    <property type="entry name" value="RWD_GCN2"/>
    <property type="match status" value="1"/>
</dbReference>
<dbReference type="InterPro" id="IPR032378">
    <property type="entry name" value="ZC3H15/TMA46_C"/>
</dbReference>
<gene>
    <name evidence="3" type="ORF">LAESUDRAFT_809336</name>
</gene>
<dbReference type="Proteomes" id="UP000076871">
    <property type="component" value="Unassembled WGS sequence"/>
</dbReference>
<dbReference type="PROSITE" id="PS50908">
    <property type="entry name" value="RWD"/>
    <property type="match status" value="1"/>
</dbReference>
<protein>
    <submittedName>
        <fullName evidence="3">RWD-domain-containing protein</fullName>
    </submittedName>
</protein>
<accession>A0A165H8N5</accession>
<dbReference type="SUPFAM" id="SSF54495">
    <property type="entry name" value="UBC-like"/>
    <property type="match status" value="1"/>
</dbReference>
<dbReference type="InterPro" id="IPR016135">
    <property type="entry name" value="UBQ-conjugating_enzyme/RWD"/>
</dbReference>
<feature type="region of interest" description="Disordered" evidence="1">
    <location>
        <begin position="219"/>
        <end position="242"/>
    </location>
</feature>
<dbReference type="InterPro" id="IPR006575">
    <property type="entry name" value="RWD_dom"/>
</dbReference>
<dbReference type="InParanoid" id="A0A165H8N5"/>
<dbReference type="Pfam" id="PF05773">
    <property type="entry name" value="RWD"/>
    <property type="match status" value="1"/>
</dbReference>
<dbReference type="PANTHER" id="PTHR12292">
    <property type="entry name" value="RWD DOMAIN-CONTAINING PROTEIN"/>
    <property type="match status" value="1"/>
</dbReference>
<reference evidence="3 4" key="1">
    <citation type="journal article" date="2016" name="Mol. Biol. Evol.">
        <title>Comparative Genomics of Early-Diverging Mushroom-Forming Fungi Provides Insights into the Origins of Lignocellulose Decay Capabilities.</title>
        <authorList>
            <person name="Nagy L.G."/>
            <person name="Riley R."/>
            <person name="Tritt A."/>
            <person name="Adam C."/>
            <person name="Daum C."/>
            <person name="Floudas D."/>
            <person name="Sun H."/>
            <person name="Yadav J.S."/>
            <person name="Pangilinan J."/>
            <person name="Larsson K.H."/>
            <person name="Matsuura K."/>
            <person name="Barry K."/>
            <person name="Labutti K."/>
            <person name="Kuo R."/>
            <person name="Ohm R.A."/>
            <person name="Bhattacharya S.S."/>
            <person name="Shirouzu T."/>
            <person name="Yoshinaga Y."/>
            <person name="Martin F.M."/>
            <person name="Grigoriev I.V."/>
            <person name="Hibbett D.S."/>
        </authorList>
    </citation>
    <scope>NUCLEOTIDE SEQUENCE [LARGE SCALE GENOMIC DNA]</scope>
    <source>
        <strain evidence="3 4">93-53</strain>
    </source>
</reference>
<evidence type="ECO:0000313" key="3">
    <source>
        <dbReference type="EMBL" id="KZT11396.1"/>
    </source>
</evidence>
<evidence type="ECO:0000256" key="1">
    <source>
        <dbReference type="SAM" id="MobiDB-lite"/>
    </source>
</evidence>
<organism evidence="3 4">
    <name type="scientific">Laetiporus sulphureus 93-53</name>
    <dbReference type="NCBI Taxonomy" id="1314785"/>
    <lineage>
        <taxon>Eukaryota</taxon>
        <taxon>Fungi</taxon>
        <taxon>Dikarya</taxon>
        <taxon>Basidiomycota</taxon>
        <taxon>Agaricomycotina</taxon>
        <taxon>Agaricomycetes</taxon>
        <taxon>Polyporales</taxon>
        <taxon>Laetiporus</taxon>
    </lineage>
</organism>
<dbReference type="FunCoup" id="A0A165H8N5">
    <property type="interactions" value="234"/>
</dbReference>
<dbReference type="Pfam" id="PF16543">
    <property type="entry name" value="DFRP_C"/>
    <property type="match status" value="1"/>
</dbReference>
<dbReference type="Gene3D" id="3.10.110.10">
    <property type="entry name" value="Ubiquitin Conjugating Enzyme"/>
    <property type="match status" value="1"/>
</dbReference>
<keyword evidence="4" id="KW-1185">Reference proteome</keyword>
<proteinExistence type="predicted"/>
<evidence type="ECO:0000313" key="4">
    <source>
        <dbReference type="Proteomes" id="UP000076871"/>
    </source>
</evidence>
<dbReference type="OrthoDB" id="277175at2759"/>
<dbReference type="SMART" id="SM00591">
    <property type="entry name" value="RWD"/>
    <property type="match status" value="1"/>
</dbReference>
<feature type="domain" description="RWD" evidence="2">
    <location>
        <begin position="8"/>
        <end position="112"/>
    </location>
</feature>